<sequence length="109" mass="12122">MELPSIQNTLELDAYGDFPLIEEEQEANPKVSTPATKLLNSCKSWANETESAQQIQEKSKQFWSKLQAKASMRVQNSTTLLHLRQGSGKSLMVEEAVDHPEVGFAKDSA</sequence>
<dbReference type="Proteomes" id="UP000596661">
    <property type="component" value="Chromosome 8"/>
</dbReference>
<organism evidence="1 2">
    <name type="scientific">Cannabis sativa</name>
    <name type="common">Hemp</name>
    <name type="synonym">Marijuana</name>
    <dbReference type="NCBI Taxonomy" id="3483"/>
    <lineage>
        <taxon>Eukaryota</taxon>
        <taxon>Viridiplantae</taxon>
        <taxon>Streptophyta</taxon>
        <taxon>Embryophyta</taxon>
        <taxon>Tracheophyta</taxon>
        <taxon>Spermatophyta</taxon>
        <taxon>Magnoliopsida</taxon>
        <taxon>eudicotyledons</taxon>
        <taxon>Gunneridae</taxon>
        <taxon>Pentapetalae</taxon>
        <taxon>rosids</taxon>
        <taxon>fabids</taxon>
        <taxon>Rosales</taxon>
        <taxon>Cannabaceae</taxon>
        <taxon>Cannabis</taxon>
    </lineage>
</organism>
<protein>
    <submittedName>
        <fullName evidence="1">Uncharacterized protein</fullName>
    </submittedName>
</protein>
<accession>A0A803QB53</accession>
<reference evidence="1" key="1">
    <citation type="submission" date="2018-11" db="EMBL/GenBank/DDBJ databases">
        <authorList>
            <person name="Grassa J C."/>
        </authorList>
    </citation>
    <scope>NUCLEOTIDE SEQUENCE [LARGE SCALE GENOMIC DNA]</scope>
</reference>
<dbReference type="EMBL" id="UZAU01000683">
    <property type="status" value="NOT_ANNOTATED_CDS"/>
    <property type="molecule type" value="Genomic_DNA"/>
</dbReference>
<dbReference type="EnsemblPlants" id="evm.model.08.402">
    <property type="protein sequence ID" value="cds.evm.model.08.402"/>
    <property type="gene ID" value="evm.TU.08.402"/>
</dbReference>
<dbReference type="AlphaFoldDB" id="A0A803QB53"/>
<proteinExistence type="predicted"/>
<evidence type="ECO:0000313" key="2">
    <source>
        <dbReference type="Proteomes" id="UP000596661"/>
    </source>
</evidence>
<reference evidence="1" key="2">
    <citation type="submission" date="2021-03" db="UniProtKB">
        <authorList>
            <consortium name="EnsemblPlants"/>
        </authorList>
    </citation>
    <scope>IDENTIFICATION</scope>
</reference>
<keyword evidence="2" id="KW-1185">Reference proteome</keyword>
<dbReference type="Gramene" id="evm.model.08.402">
    <property type="protein sequence ID" value="cds.evm.model.08.402"/>
    <property type="gene ID" value="evm.TU.08.402"/>
</dbReference>
<evidence type="ECO:0000313" key="1">
    <source>
        <dbReference type="EnsemblPlants" id="cds.evm.model.08.402"/>
    </source>
</evidence>
<name>A0A803QB53_CANSA</name>